<keyword evidence="10 11" id="KW-0961">Cell wall biogenesis/degradation</keyword>
<dbReference type="GO" id="GO:0016763">
    <property type="term" value="F:pentosyltransferase activity"/>
    <property type="evidence" value="ECO:0007669"/>
    <property type="project" value="InterPro"/>
</dbReference>
<dbReference type="GO" id="GO:0009274">
    <property type="term" value="C:peptidoglycan-based cell wall"/>
    <property type="evidence" value="ECO:0007669"/>
    <property type="project" value="InterPro"/>
</dbReference>
<dbReference type="GO" id="GO:0005886">
    <property type="term" value="C:plasma membrane"/>
    <property type="evidence" value="ECO:0007669"/>
    <property type="project" value="UniProtKB-SubCell"/>
</dbReference>
<dbReference type="PANTHER" id="PTHR30400:SF0">
    <property type="entry name" value="BIOSYNTHETIC PEPTIDOGLYCAN TRANSGLYCOSYLASE"/>
    <property type="match status" value="1"/>
</dbReference>
<keyword evidence="7 11" id="KW-0573">Peptidoglycan synthesis</keyword>
<dbReference type="Gene3D" id="1.10.3810.10">
    <property type="entry name" value="Biosynthetic peptidoglycan transglycosylase-like"/>
    <property type="match status" value="1"/>
</dbReference>
<gene>
    <name evidence="11" type="primary">mtgA</name>
    <name evidence="13" type="ORF">EQP59_09695</name>
</gene>
<dbReference type="HAMAP" id="MF_00766">
    <property type="entry name" value="PGT_MtgA"/>
    <property type="match status" value="1"/>
</dbReference>
<dbReference type="OrthoDB" id="9766909at2"/>
<evidence type="ECO:0000256" key="2">
    <source>
        <dbReference type="ARBA" id="ARBA00022519"/>
    </source>
</evidence>
<evidence type="ECO:0000256" key="7">
    <source>
        <dbReference type="ARBA" id="ARBA00022984"/>
    </source>
</evidence>
<dbReference type="EC" id="2.4.99.28" evidence="11"/>
<dbReference type="InterPro" id="IPR011812">
    <property type="entry name" value="Pep_trsgly"/>
</dbReference>
<evidence type="ECO:0000256" key="8">
    <source>
        <dbReference type="ARBA" id="ARBA00022989"/>
    </source>
</evidence>
<dbReference type="GO" id="GO:0009252">
    <property type="term" value="P:peptidoglycan biosynthetic process"/>
    <property type="evidence" value="ECO:0007669"/>
    <property type="project" value="UniProtKB-UniRule"/>
</dbReference>
<evidence type="ECO:0000313" key="13">
    <source>
        <dbReference type="EMBL" id="QAR31592.1"/>
    </source>
</evidence>
<keyword evidence="6 11" id="KW-0133">Cell shape</keyword>
<evidence type="ECO:0000259" key="12">
    <source>
        <dbReference type="Pfam" id="PF00912"/>
    </source>
</evidence>
<evidence type="ECO:0000256" key="5">
    <source>
        <dbReference type="ARBA" id="ARBA00022692"/>
    </source>
</evidence>
<dbReference type="GO" id="GO:0071555">
    <property type="term" value="P:cell wall organization"/>
    <property type="evidence" value="ECO:0007669"/>
    <property type="project" value="UniProtKB-KW"/>
</dbReference>
<keyword evidence="3 11" id="KW-0328">Glycosyltransferase</keyword>
<dbReference type="PANTHER" id="PTHR30400">
    <property type="entry name" value="MONOFUNCTIONAL BIOSYNTHETIC PEPTIDOGLYCAN TRANSGLYCOSYLASE"/>
    <property type="match status" value="1"/>
</dbReference>
<evidence type="ECO:0000256" key="4">
    <source>
        <dbReference type="ARBA" id="ARBA00022679"/>
    </source>
</evidence>
<protein>
    <recommendedName>
        <fullName evidence="11">Biosynthetic peptidoglycan transglycosylase</fullName>
        <ecNumber evidence="11">2.4.99.28</ecNumber>
    </recommendedName>
    <alternativeName>
        <fullName evidence="11">Glycan polymerase</fullName>
    </alternativeName>
    <alternativeName>
        <fullName evidence="11">Peptidoglycan glycosyltransferase MtgA</fullName>
        <shortName evidence="11">PGT</shortName>
    </alternativeName>
</protein>
<dbReference type="AlphaFoldDB" id="A0A3R5YX39"/>
<reference evidence="13 14" key="1">
    <citation type="submission" date="2019-01" db="EMBL/GenBank/DDBJ databases">
        <title>Whole Genome of Ornithobacterium rhinotracheale FARPER-174b.</title>
        <authorList>
            <person name="Tataje-Lavanda L.A."/>
            <person name="Montalvan A."/>
            <person name="Montesinos R."/>
            <person name="Zimic M."/>
            <person name="Fernandez-Sanchez M."/>
            <person name="Fernandez-Diaz M."/>
        </authorList>
    </citation>
    <scope>NUCLEOTIDE SEQUENCE [LARGE SCALE GENOMIC DNA]</scope>
    <source>
        <strain evidence="13 14">FARPER-174b</strain>
    </source>
</reference>
<keyword evidence="4 11" id="KW-0808">Transferase</keyword>
<comment type="subcellular location">
    <subcellularLocation>
        <location evidence="11">Cell membrane</location>
        <topology evidence="11">Single-pass membrane protein</topology>
    </subcellularLocation>
</comment>
<evidence type="ECO:0000256" key="9">
    <source>
        <dbReference type="ARBA" id="ARBA00023136"/>
    </source>
</evidence>
<dbReference type="Proteomes" id="UP000287701">
    <property type="component" value="Chromosome"/>
</dbReference>
<keyword evidence="1 11" id="KW-1003">Cell membrane</keyword>
<dbReference type="GO" id="GO:0008955">
    <property type="term" value="F:peptidoglycan glycosyltransferase activity"/>
    <property type="evidence" value="ECO:0007669"/>
    <property type="project" value="UniProtKB-UniRule"/>
</dbReference>
<sequence length="220" mass="25313">MKKIFKFLIFLLLLPWVYALILIFVNPPITITQISNLSEGFSRNQLSYNEIPTSAKWSVIAAEDQKFAKHRGFDWDEIKTAYEKNQAGKKLRGGSTLSQQTAKNVFLWQGRTWLRKGLETYCTFIIETLWSKQRILEIYLNNAEMGKGVYGIEAAAKYYYGKSAAQLSPEETARIIACLPNPKKYNVNPPSAYISKRAKWILRQMRNLKYDSALGNIINE</sequence>
<dbReference type="EMBL" id="CP035107">
    <property type="protein sequence ID" value="QAR31592.1"/>
    <property type="molecule type" value="Genomic_DNA"/>
</dbReference>
<comment type="catalytic activity">
    <reaction evidence="11">
        <text>[GlcNAc-(1-&gt;4)-Mur2Ac(oyl-L-Ala-gamma-D-Glu-L-Lys-D-Ala-D-Ala)](n)-di-trans,octa-cis-undecaprenyl diphosphate + beta-D-GlcNAc-(1-&gt;4)-Mur2Ac(oyl-L-Ala-gamma-D-Glu-L-Lys-D-Ala-D-Ala)-di-trans,octa-cis-undecaprenyl diphosphate = [GlcNAc-(1-&gt;4)-Mur2Ac(oyl-L-Ala-gamma-D-Glu-L-Lys-D-Ala-D-Ala)](n+1)-di-trans,octa-cis-undecaprenyl diphosphate + di-trans,octa-cis-undecaprenyl diphosphate + H(+)</text>
        <dbReference type="Rhea" id="RHEA:23708"/>
        <dbReference type="Rhea" id="RHEA-COMP:9602"/>
        <dbReference type="Rhea" id="RHEA-COMP:9603"/>
        <dbReference type="ChEBI" id="CHEBI:15378"/>
        <dbReference type="ChEBI" id="CHEBI:58405"/>
        <dbReference type="ChEBI" id="CHEBI:60033"/>
        <dbReference type="ChEBI" id="CHEBI:78435"/>
        <dbReference type="EC" id="2.4.99.28"/>
    </reaction>
</comment>
<evidence type="ECO:0000256" key="11">
    <source>
        <dbReference type="HAMAP-Rule" id="MF_00766"/>
    </source>
</evidence>
<dbReference type="SUPFAM" id="SSF53955">
    <property type="entry name" value="Lysozyme-like"/>
    <property type="match status" value="1"/>
</dbReference>
<dbReference type="NCBIfam" id="TIGR02070">
    <property type="entry name" value="mono_pep_trsgly"/>
    <property type="match status" value="1"/>
</dbReference>
<dbReference type="InterPro" id="IPR036950">
    <property type="entry name" value="PBP_transglycosylase"/>
</dbReference>
<accession>A0A3R5YX39</accession>
<keyword evidence="2" id="KW-0997">Cell inner membrane</keyword>
<dbReference type="InterPro" id="IPR023346">
    <property type="entry name" value="Lysozyme-like_dom_sf"/>
</dbReference>
<evidence type="ECO:0000256" key="6">
    <source>
        <dbReference type="ARBA" id="ARBA00022960"/>
    </source>
</evidence>
<dbReference type="InterPro" id="IPR001264">
    <property type="entry name" value="Glyco_trans_51"/>
</dbReference>
<dbReference type="Pfam" id="PF00912">
    <property type="entry name" value="Transgly"/>
    <property type="match status" value="1"/>
</dbReference>
<evidence type="ECO:0000313" key="14">
    <source>
        <dbReference type="Proteomes" id="UP000287701"/>
    </source>
</evidence>
<comment type="pathway">
    <text evidence="11">Cell wall biogenesis; peptidoglycan biosynthesis.</text>
</comment>
<comment type="function">
    <text evidence="11">Peptidoglycan polymerase that catalyzes glycan chain elongation from lipid-linked precursors.</text>
</comment>
<dbReference type="UniPathway" id="UPA00219"/>
<dbReference type="GO" id="GO:0008360">
    <property type="term" value="P:regulation of cell shape"/>
    <property type="evidence" value="ECO:0007669"/>
    <property type="project" value="UniProtKB-KW"/>
</dbReference>
<dbReference type="RefSeq" id="WP_128501997.1">
    <property type="nucleotide sequence ID" value="NZ_CP035107.1"/>
</dbReference>
<comment type="similarity">
    <text evidence="11">Belongs to the glycosyltransferase 51 family.</text>
</comment>
<evidence type="ECO:0000256" key="1">
    <source>
        <dbReference type="ARBA" id="ARBA00022475"/>
    </source>
</evidence>
<keyword evidence="9 11" id="KW-0472">Membrane</keyword>
<organism evidence="13 14">
    <name type="scientific">Ornithobacterium rhinotracheale</name>
    <dbReference type="NCBI Taxonomy" id="28251"/>
    <lineage>
        <taxon>Bacteria</taxon>
        <taxon>Pseudomonadati</taxon>
        <taxon>Bacteroidota</taxon>
        <taxon>Flavobacteriia</taxon>
        <taxon>Flavobacteriales</taxon>
        <taxon>Weeksellaceae</taxon>
        <taxon>Ornithobacterium</taxon>
    </lineage>
</organism>
<keyword evidence="8 11" id="KW-1133">Transmembrane helix</keyword>
<keyword evidence="5 11" id="KW-0812">Transmembrane</keyword>
<name>A0A3R5YX39_ORNRH</name>
<proteinExistence type="inferred from homology"/>
<feature type="domain" description="Glycosyl transferase family 51" evidence="12">
    <location>
        <begin position="34"/>
        <end position="205"/>
    </location>
</feature>
<evidence type="ECO:0000256" key="10">
    <source>
        <dbReference type="ARBA" id="ARBA00023316"/>
    </source>
</evidence>
<evidence type="ECO:0000256" key="3">
    <source>
        <dbReference type="ARBA" id="ARBA00022676"/>
    </source>
</evidence>